<sequence>MARRSSRLVSGGYYNSDEESDSSSVTNISYRETPVKVFKKKAGTRKSVSRTPSRANSNASSVGTETPITAGQYEAPPPSPLISESDPPMRTDPPPPPHSLPLQDPPSLPLPSPERSLYSGLGCSIRPGLTSGAELKERTQSGVESSGYSSSEGPLLWKTPSNTRNTSKGPNAGYWGRIRGAFYSLMDSVSLMLAALKSQIKHLPSRVSGRMKKVFALLLLFLIALLCVWLLLPLLTPLVSRMAVTESQTKPKSSPVLFTSSPPLHQPNSIQPAHVVDPAVVSAAVEAKMQRLLVITDPLEMIKTS</sequence>
<feature type="transmembrane region" description="Helical" evidence="2">
    <location>
        <begin position="214"/>
        <end position="232"/>
    </location>
</feature>
<feature type="compositionally biased region" description="Polar residues" evidence="1">
    <location>
        <begin position="49"/>
        <end position="69"/>
    </location>
</feature>
<keyword evidence="2 3" id="KW-0812">Transmembrane</keyword>
<feature type="compositionally biased region" description="Basic residues" evidence="1">
    <location>
        <begin position="37"/>
        <end position="48"/>
    </location>
</feature>
<organism evidence="3 4">
    <name type="scientific">Dissostichus eleginoides</name>
    <name type="common">Patagonian toothfish</name>
    <name type="synonym">Dissostichus amissus</name>
    <dbReference type="NCBI Taxonomy" id="100907"/>
    <lineage>
        <taxon>Eukaryota</taxon>
        <taxon>Metazoa</taxon>
        <taxon>Chordata</taxon>
        <taxon>Craniata</taxon>
        <taxon>Vertebrata</taxon>
        <taxon>Euteleostomi</taxon>
        <taxon>Actinopterygii</taxon>
        <taxon>Neopterygii</taxon>
        <taxon>Teleostei</taxon>
        <taxon>Neoteleostei</taxon>
        <taxon>Acanthomorphata</taxon>
        <taxon>Eupercaria</taxon>
        <taxon>Perciformes</taxon>
        <taxon>Notothenioidei</taxon>
        <taxon>Nototheniidae</taxon>
        <taxon>Dissostichus</taxon>
    </lineage>
</organism>
<gene>
    <name evidence="3" type="ORF">KUDE01_027926</name>
</gene>
<keyword evidence="4" id="KW-1185">Reference proteome</keyword>
<feature type="region of interest" description="Disordered" evidence="1">
    <location>
        <begin position="1"/>
        <end position="170"/>
    </location>
</feature>
<feature type="compositionally biased region" description="Pro residues" evidence="1">
    <location>
        <begin position="90"/>
        <end position="112"/>
    </location>
</feature>
<reference evidence="3" key="1">
    <citation type="submission" date="2023-04" db="EMBL/GenBank/DDBJ databases">
        <title>Chromosome-level genome of Chaenocephalus aceratus.</title>
        <authorList>
            <person name="Park H."/>
        </authorList>
    </citation>
    <scope>NUCLEOTIDE SEQUENCE</scope>
    <source>
        <strain evidence="3">DE</strain>
        <tissue evidence="3">Muscle</tissue>
    </source>
</reference>
<feature type="compositionally biased region" description="Polar residues" evidence="1">
    <location>
        <begin position="159"/>
        <end position="169"/>
    </location>
</feature>
<proteinExistence type="predicted"/>
<comment type="caution">
    <text evidence="3">The sequence shown here is derived from an EMBL/GenBank/DDBJ whole genome shotgun (WGS) entry which is preliminary data.</text>
</comment>
<feature type="compositionally biased region" description="Low complexity" evidence="1">
    <location>
        <begin position="141"/>
        <end position="153"/>
    </location>
</feature>
<evidence type="ECO:0000313" key="3">
    <source>
        <dbReference type="EMBL" id="KAK1875122.1"/>
    </source>
</evidence>
<evidence type="ECO:0000256" key="2">
    <source>
        <dbReference type="SAM" id="Phobius"/>
    </source>
</evidence>
<evidence type="ECO:0000256" key="1">
    <source>
        <dbReference type="SAM" id="MobiDB-lite"/>
    </source>
</evidence>
<dbReference type="AlphaFoldDB" id="A0AAD9ERM0"/>
<evidence type="ECO:0000313" key="4">
    <source>
        <dbReference type="Proteomes" id="UP001228049"/>
    </source>
</evidence>
<protein>
    <submittedName>
        <fullName evidence="3">Transmembrane protein 71</fullName>
    </submittedName>
</protein>
<keyword evidence="2" id="KW-0472">Membrane</keyword>
<name>A0AAD9ERM0_DISEL</name>
<keyword evidence="2" id="KW-1133">Transmembrane helix</keyword>
<dbReference type="EMBL" id="JASDAP010000240">
    <property type="protein sequence ID" value="KAK1875122.1"/>
    <property type="molecule type" value="Genomic_DNA"/>
</dbReference>
<dbReference type="Proteomes" id="UP001228049">
    <property type="component" value="Unassembled WGS sequence"/>
</dbReference>
<accession>A0AAD9ERM0</accession>